<keyword evidence="3 4" id="KW-0810">Translation regulation</keyword>
<evidence type="ECO:0000256" key="4">
    <source>
        <dbReference type="HAMAP-Rule" id="MF_01185"/>
    </source>
</evidence>
<keyword evidence="5" id="KW-0966">Cell projection</keyword>
<keyword evidence="6" id="KW-1185">Reference proteome</keyword>
<evidence type="ECO:0000313" key="5">
    <source>
        <dbReference type="EMBL" id="MCF6138754.1"/>
    </source>
</evidence>
<organism evidence="5 6">
    <name type="scientific">Pseudalkalibacillus berkeleyi</name>
    <dbReference type="NCBI Taxonomy" id="1069813"/>
    <lineage>
        <taxon>Bacteria</taxon>
        <taxon>Bacillati</taxon>
        <taxon>Bacillota</taxon>
        <taxon>Bacilli</taxon>
        <taxon>Bacillales</taxon>
        <taxon>Fictibacillaceae</taxon>
        <taxon>Pseudalkalibacillus</taxon>
    </lineage>
</organism>
<keyword evidence="5" id="KW-0282">Flagellum</keyword>
<dbReference type="InterPro" id="IPR024046">
    <property type="entry name" value="Flagellar_assmbl_FliW_dom_sf"/>
</dbReference>
<protein>
    <recommendedName>
        <fullName evidence="4">Flagellar assembly factor FliW</fullName>
    </recommendedName>
</protein>
<dbReference type="PANTHER" id="PTHR39190">
    <property type="entry name" value="FLAGELLAR ASSEMBLY FACTOR FLIW"/>
    <property type="match status" value="1"/>
</dbReference>
<comment type="subunit">
    <text evidence="4">Interacts with translational regulator CsrA and flagellin(s).</text>
</comment>
<evidence type="ECO:0000313" key="6">
    <source>
        <dbReference type="Proteomes" id="UP001649381"/>
    </source>
</evidence>
<comment type="similarity">
    <text evidence="4">Belongs to the FliW family.</text>
</comment>
<dbReference type="EMBL" id="JAKIJS010000001">
    <property type="protein sequence ID" value="MCF6138754.1"/>
    <property type="molecule type" value="Genomic_DNA"/>
</dbReference>
<proteinExistence type="inferred from homology"/>
<dbReference type="Gene3D" id="2.30.290.10">
    <property type="entry name" value="BH3618-like"/>
    <property type="match status" value="1"/>
</dbReference>
<dbReference type="HAMAP" id="MF_01185">
    <property type="entry name" value="FliW"/>
    <property type="match status" value="1"/>
</dbReference>
<sequence length="151" mass="17244">MKIDTRYFGEMEIEEKEIIKFEQGLPGFIEEKKFVVIPFGDEETPLNILQSVSTPSLAFVIANPFLFFRNYEFDIPEAVTSQLQIKGEQEVAVFVILTVQDPFEKTTANLKAPIVINIEKGYGKQIVLNDEQYITKHTLLQESLNAVKGDR</sequence>
<dbReference type="NCBIfam" id="NF009793">
    <property type="entry name" value="PRK13285.1-1"/>
    <property type="match status" value="1"/>
</dbReference>
<evidence type="ECO:0000256" key="3">
    <source>
        <dbReference type="ARBA" id="ARBA00022845"/>
    </source>
</evidence>
<dbReference type="Proteomes" id="UP001649381">
    <property type="component" value="Unassembled WGS sequence"/>
</dbReference>
<accession>A0ABS9H174</accession>
<dbReference type="PANTHER" id="PTHR39190:SF1">
    <property type="entry name" value="FLAGELLAR ASSEMBLY FACTOR FLIW"/>
    <property type="match status" value="1"/>
</dbReference>
<keyword evidence="2 4" id="KW-1005">Bacterial flagellum biogenesis</keyword>
<keyword evidence="4" id="KW-0143">Chaperone</keyword>
<dbReference type="Pfam" id="PF02623">
    <property type="entry name" value="FliW"/>
    <property type="match status" value="1"/>
</dbReference>
<evidence type="ECO:0000256" key="1">
    <source>
        <dbReference type="ARBA" id="ARBA00022490"/>
    </source>
</evidence>
<dbReference type="SUPFAM" id="SSF141457">
    <property type="entry name" value="BH3618-like"/>
    <property type="match status" value="1"/>
</dbReference>
<comment type="caution">
    <text evidence="5">The sequence shown here is derived from an EMBL/GenBank/DDBJ whole genome shotgun (WGS) entry which is preliminary data.</text>
</comment>
<comment type="subcellular location">
    <subcellularLocation>
        <location evidence="4">Cytoplasm</location>
    </subcellularLocation>
</comment>
<keyword evidence="5" id="KW-0969">Cilium</keyword>
<gene>
    <name evidence="4 5" type="primary">fliW</name>
    <name evidence="5" type="ORF">L2716_13540</name>
</gene>
<reference evidence="5 6" key="1">
    <citation type="submission" date="2022-01" db="EMBL/GenBank/DDBJ databases">
        <title>Alkalihalobacillus sp. EGI L200015, a novel bacterium isolated from a salt lake sediment.</title>
        <authorList>
            <person name="Gao L."/>
            <person name="Fang B.-Z."/>
            <person name="Li W.-J."/>
        </authorList>
    </citation>
    <scope>NUCLEOTIDE SEQUENCE [LARGE SCALE GENOMIC DNA]</scope>
    <source>
        <strain evidence="5 6">KCTC 12718</strain>
    </source>
</reference>
<dbReference type="InterPro" id="IPR003775">
    <property type="entry name" value="Flagellar_assembly_factor_FliW"/>
</dbReference>
<comment type="function">
    <text evidence="4">Acts as an anti-CsrA protein, binds CsrA and prevents it from repressing translation of its target genes, one of which is flagellin. Binds to flagellin and participates in the assembly of the flagellum.</text>
</comment>
<name>A0ABS9H174_9BACL</name>
<dbReference type="RefSeq" id="WP_236336645.1">
    <property type="nucleotide sequence ID" value="NZ_JAKIJS010000001.1"/>
</dbReference>
<keyword evidence="1 4" id="KW-0963">Cytoplasm</keyword>
<evidence type="ECO:0000256" key="2">
    <source>
        <dbReference type="ARBA" id="ARBA00022795"/>
    </source>
</evidence>